<proteinExistence type="inferred from homology"/>
<dbReference type="FunFam" id="3.40.50.300:FF:002275">
    <property type="entry name" value="ATP-binding cassette, subfamily A (ABC1), member 16"/>
    <property type="match status" value="1"/>
</dbReference>
<keyword evidence="3" id="KW-0813">Transport</keyword>
<dbReference type="SUPFAM" id="SSF52540">
    <property type="entry name" value="P-loop containing nucleoside triphosphate hydrolases"/>
    <property type="match status" value="2"/>
</dbReference>
<dbReference type="CDD" id="cd03263">
    <property type="entry name" value="ABC_subfamily_A"/>
    <property type="match status" value="2"/>
</dbReference>
<evidence type="ECO:0000313" key="12">
    <source>
        <dbReference type="Proteomes" id="UP000015103"/>
    </source>
</evidence>
<feature type="domain" description="ABC transporter" evidence="10">
    <location>
        <begin position="1349"/>
        <end position="1581"/>
    </location>
</feature>
<comment type="similarity">
    <text evidence="2">Belongs to the ABC transporter superfamily. ABCA family.</text>
</comment>
<evidence type="ECO:0000256" key="1">
    <source>
        <dbReference type="ARBA" id="ARBA00004141"/>
    </source>
</evidence>
<dbReference type="FunFam" id="3.40.50.300:FF:000335">
    <property type="entry name" value="ATP binding cassette subfamily A member 5"/>
    <property type="match status" value="1"/>
</dbReference>
<dbReference type="GO" id="GO:0140359">
    <property type="term" value="F:ABC-type transporter activity"/>
    <property type="evidence" value="ECO:0007669"/>
    <property type="project" value="InterPro"/>
</dbReference>
<dbReference type="InParanoid" id="T1HFT5"/>
<dbReference type="GO" id="GO:0016020">
    <property type="term" value="C:membrane"/>
    <property type="evidence" value="ECO:0007669"/>
    <property type="project" value="UniProtKB-SubCell"/>
</dbReference>
<accession>T1HFT5</accession>
<keyword evidence="4" id="KW-0812">Transmembrane</keyword>
<organism evidence="11 12">
    <name type="scientific">Rhodnius prolixus</name>
    <name type="common">Triatomid bug</name>
    <dbReference type="NCBI Taxonomy" id="13249"/>
    <lineage>
        <taxon>Eukaryota</taxon>
        <taxon>Metazoa</taxon>
        <taxon>Ecdysozoa</taxon>
        <taxon>Arthropoda</taxon>
        <taxon>Hexapoda</taxon>
        <taxon>Insecta</taxon>
        <taxon>Pterygota</taxon>
        <taxon>Neoptera</taxon>
        <taxon>Paraneoptera</taxon>
        <taxon>Hemiptera</taxon>
        <taxon>Heteroptera</taxon>
        <taxon>Panheteroptera</taxon>
        <taxon>Cimicomorpha</taxon>
        <taxon>Reduviidae</taxon>
        <taxon>Triatominae</taxon>
        <taxon>Rhodnius</taxon>
    </lineage>
</organism>
<sequence length="1651" mass="186889">FGFIYIQDLFEKSIITELTGREITPGIVLKQFPHPCYIEDWFMSSLSDMFPLFMVLSWVYTSSMIVKSIVHEKEQKLKETMCVLGLNNTIYWCSWFIDSFIPMSVTVCLLSVILVYGGILANADLTLVMVFLILFAVATINQSFLLSVCFSKANQAASSSGVIYFITYLPFPFIEQWYPHFAPVTKLFACSLSNVALGLGSRYFSMRESEGAGCKWINVAESPVPGDRFNLLIIMFILVFDSTIYLLLAWYVENVFPGSYGMPKPWYFPFKKSYWCNPSVDLLEEESDSRNTSLDVNKYDQILQKLKKDRLENHFETIPEQLRISVSISNLSKTYKNNVTAISNLNINFYEDQITAFLGRNGAGKTTTISILTGLFPPTSGTAKIYGQDVRTNITSIRQNLGICPQYNLYFNCFTVEEHLWFFARLKGHSPGEAQVEIQQILQDLGLSNKKQCLASYLSGGMKRKLSVAIAFIGGSRTVILDEPTAGVDPYSRIGIWDLIQKNKKGGVSFIKKAIAELLGDRIAIFANGDLLCCGSSSFLKSNFGWGIVLTVDFKNLNIFQNNKEDEAKVKGCLKAIMYNKNLCLKNYDYICSFLELTEAINSIIPSSNVIDTFGTEIKFNLPKVDGNVENYNKLFTINCFAQHSQNTYMVLMCANIWAYHTVYKLLLTITTQFTLYQMHVHILILPIVFVCVCMLVTRKLPNVRHPRAYVVDISNCTNCTSFFEIIPETSSELIKRYVQYLTDPIGIGIKCIGDNITSCSDISLKKDNLTLSKKIYSDCTCQAGSISCTKNATYGTLPFFVVSNFQRANLDELTGSSMAQSGKAFLNLSKNQNYLLIIFTKKMSYIIPILIFRTGGYSFGLKLPTKSMSLSTIFDDIKKEKQKNMDIIKDDDSSLSDNIVVIILKFHSFITSLDINIRSAFSFGTFLLTDNGERYIKMNGLYKEYEEKCTLLVQVEGNCSYLTGFEPQEISYSWGYDDLAGYHIYSPLRTNSSKRKNYPLVVITFSLPNLQMPLSNDSYAPKQYPFFSLQIWYNNKWSLSPVVYLNGINNVILRASVPEDESHKFGIILTVHAMNYTPAQFQSEIMLTGAAALLHSVSLIFSLSFIPTAFILYLIEERITNSKHLQFLSGVNWMVYWIQALIWDMLCYFIATLFCIIGLMIFGTEMYVNKTSFPCLFILILLYGWANIPFMYPASFFFQVSSSAFVTLSCVNLLIGLTTTATTYVLRILKDEYLSAIEITLRKVLLIFPHFCLGDGVMKLAEMYLLTTGLSNICLFKNLLHYFYETLLLNKWNKMTLAGLPGQFLQDGTLVSFYYGSSRVSLNPPEILDDDVKQERQRILKSPAEDILVLKCLTKVYKPRNFIAVNQICLGVNSGQCFGLLGLNGAGKTTTFMMLTGATDISFGDARIKGVSIRKDMCSLRSCIGYCPQTDALDPKLTPKEHLEMYARLRNIPIDKIKLVVTNALTTYDLARYKDVCTKYLSGGNKRKLSTAIAILGYPDVVYLDEPTSGMDPKGRRFLWTRIKEIVASGHAVILTTHNMHECEVLCSRVTIMAHGQLMCLGTIQHIKNKFGQGYNLVVWSSFDNIPKIEKLFIEILPEAVLKSSHHTQIKYYLPIETFCLSKVLRHLENLKKDKLAYDYSLSQKTLDEV</sequence>
<evidence type="ECO:0000256" key="8">
    <source>
        <dbReference type="ARBA" id="ARBA00022989"/>
    </source>
</evidence>
<keyword evidence="12" id="KW-1185">Reference proteome</keyword>
<dbReference type="PROSITE" id="PS00211">
    <property type="entry name" value="ABC_TRANSPORTER_1"/>
    <property type="match status" value="1"/>
</dbReference>
<dbReference type="InterPro" id="IPR026082">
    <property type="entry name" value="ABCA"/>
</dbReference>
<dbReference type="InterPro" id="IPR003439">
    <property type="entry name" value="ABC_transporter-like_ATP-bd"/>
</dbReference>
<dbReference type="HOGENOM" id="CLU_000604_19_1_1"/>
<keyword evidence="6" id="KW-0547">Nucleotide-binding</keyword>
<comment type="subcellular location">
    <subcellularLocation>
        <location evidence="1">Membrane</location>
        <topology evidence="1">Multi-pass membrane protein</topology>
    </subcellularLocation>
</comment>
<dbReference type="InterPro" id="IPR003593">
    <property type="entry name" value="AAA+_ATPase"/>
</dbReference>
<dbReference type="GO" id="GO:0005524">
    <property type="term" value="F:ATP binding"/>
    <property type="evidence" value="ECO:0007669"/>
    <property type="project" value="UniProtKB-KW"/>
</dbReference>
<dbReference type="InterPro" id="IPR013525">
    <property type="entry name" value="ABC2_TM"/>
</dbReference>
<dbReference type="EnsemblMetazoa" id="RPRC002907-RA">
    <property type="protein sequence ID" value="RPRC002907-PA"/>
    <property type="gene ID" value="RPRC002907"/>
</dbReference>
<dbReference type="InterPro" id="IPR027417">
    <property type="entry name" value="P-loop_NTPase"/>
</dbReference>
<evidence type="ECO:0000256" key="3">
    <source>
        <dbReference type="ARBA" id="ARBA00022448"/>
    </source>
</evidence>
<dbReference type="Gene3D" id="3.40.50.300">
    <property type="entry name" value="P-loop containing nucleotide triphosphate hydrolases"/>
    <property type="match status" value="2"/>
</dbReference>
<evidence type="ECO:0000256" key="5">
    <source>
        <dbReference type="ARBA" id="ARBA00022737"/>
    </source>
</evidence>
<dbReference type="GO" id="GO:0005319">
    <property type="term" value="F:lipid transporter activity"/>
    <property type="evidence" value="ECO:0007669"/>
    <property type="project" value="TreeGrafter"/>
</dbReference>
<evidence type="ECO:0000256" key="4">
    <source>
        <dbReference type="ARBA" id="ARBA00022692"/>
    </source>
</evidence>
<reference evidence="11" key="1">
    <citation type="submission" date="2015-05" db="UniProtKB">
        <authorList>
            <consortium name="EnsemblMetazoa"/>
        </authorList>
    </citation>
    <scope>IDENTIFICATION</scope>
</reference>
<evidence type="ECO:0000256" key="7">
    <source>
        <dbReference type="ARBA" id="ARBA00022840"/>
    </source>
</evidence>
<dbReference type="Pfam" id="PF23321">
    <property type="entry name" value="R1_ABCA1"/>
    <property type="match status" value="1"/>
</dbReference>
<keyword evidence="9" id="KW-0472">Membrane</keyword>
<keyword evidence="5" id="KW-0677">Repeat</keyword>
<evidence type="ECO:0000256" key="2">
    <source>
        <dbReference type="ARBA" id="ARBA00008869"/>
    </source>
</evidence>
<dbReference type="InterPro" id="IPR056264">
    <property type="entry name" value="R2_ABCA1-4-like"/>
</dbReference>
<dbReference type="SMART" id="SM00382">
    <property type="entry name" value="AAA"/>
    <property type="match status" value="2"/>
</dbReference>
<dbReference type="Pfam" id="PF00005">
    <property type="entry name" value="ABC_tran"/>
    <property type="match status" value="2"/>
</dbReference>
<evidence type="ECO:0000256" key="9">
    <source>
        <dbReference type="ARBA" id="ARBA00023136"/>
    </source>
</evidence>
<keyword evidence="7" id="KW-0067">ATP-binding</keyword>
<dbReference type="VEuPathDB" id="VectorBase:RPRC002907"/>
<evidence type="ECO:0000259" key="10">
    <source>
        <dbReference type="PROSITE" id="PS50893"/>
    </source>
</evidence>
<dbReference type="PANTHER" id="PTHR19229:SF36">
    <property type="entry name" value="ATP-BINDING CASSETTE SUB-FAMILY A MEMBER 2"/>
    <property type="match status" value="1"/>
</dbReference>
<dbReference type="OMA" id="AWQDYIS"/>
<dbReference type="EMBL" id="ACPB03001436">
    <property type="status" value="NOT_ANNOTATED_CDS"/>
    <property type="molecule type" value="Genomic_DNA"/>
</dbReference>
<dbReference type="STRING" id="13249.T1HFT5"/>
<protein>
    <recommendedName>
        <fullName evidence="10">ABC transporter domain-containing protein</fullName>
    </recommendedName>
</protein>
<dbReference type="PROSITE" id="PS50893">
    <property type="entry name" value="ABC_TRANSPORTER_2"/>
    <property type="match status" value="2"/>
</dbReference>
<name>T1HFT5_RHOPR</name>
<evidence type="ECO:0000313" key="11">
    <source>
        <dbReference type="EnsemblMetazoa" id="RPRC002907-PA"/>
    </source>
</evidence>
<dbReference type="Proteomes" id="UP000015103">
    <property type="component" value="Unassembled WGS sequence"/>
</dbReference>
<feature type="domain" description="ABC transporter" evidence="10">
    <location>
        <begin position="326"/>
        <end position="553"/>
    </location>
</feature>
<dbReference type="GO" id="GO:0016887">
    <property type="term" value="F:ATP hydrolysis activity"/>
    <property type="evidence" value="ECO:0007669"/>
    <property type="project" value="InterPro"/>
</dbReference>
<evidence type="ECO:0000256" key="6">
    <source>
        <dbReference type="ARBA" id="ARBA00022741"/>
    </source>
</evidence>
<dbReference type="PANTHER" id="PTHR19229">
    <property type="entry name" value="ATP-BINDING CASSETTE TRANSPORTER SUBFAMILY A ABCA"/>
    <property type="match status" value="1"/>
</dbReference>
<keyword evidence="8" id="KW-1133">Transmembrane helix</keyword>
<dbReference type="InterPro" id="IPR017871">
    <property type="entry name" value="ABC_transporter-like_CS"/>
</dbReference>
<dbReference type="eggNOG" id="KOG0059">
    <property type="taxonomic scope" value="Eukaryota"/>
</dbReference>
<dbReference type="Pfam" id="PF12698">
    <property type="entry name" value="ABC2_membrane_3"/>
    <property type="match status" value="2"/>
</dbReference>